<dbReference type="Pfam" id="PF01979">
    <property type="entry name" value="Amidohydro_1"/>
    <property type="match status" value="1"/>
</dbReference>
<sequence length="514" mass="55610">METLIERAPAEHGWTRIVGGLVLARADAEPRRCDILVQDGRIVALPDPDEPRPEDKVAIRFDARDCILIPGLVNTHVHSSGNLVRSPSDRWNLELQLHIGGAFRGRPTPRQKYVSVLLGAIEMISRGCTACYDIFFEAPLPTAEGFAEVARAYRDIGMRAVIAPQLSDIPFQRVIPGLMDALPAETRARLAANPPKAGAEIMRALDSVLSAWPTGQDLVRFAVAPTIPMHCTDGFLRDCAAFARQHGIGLHTHLAESKVQAVVGREQYGATIVGHLLDLGILSEAFTAAHAVWIDDDEARMLGDHGCSVAHAPGANMRLGVGVARTRAMLDAGVTLGLATDSRVCNDNLNMFEAMRLASYASRIQGYDRGHWLSTREVLHAATQGGARVLGLGDSIGQLAPGFAADIVFLDRRSTNYVPLVDLVHQLVHAEDATAVRHVMIGGRLVYRDRDFPDLDIPALLEEAETASVAIRAETAPAIAREEALDEPVLSICGCFARRPLGFSRFVGGEFSCA</sequence>
<dbReference type="SUPFAM" id="SSF51556">
    <property type="entry name" value="Metallo-dependent hydrolases"/>
    <property type="match status" value="1"/>
</dbReference>
<protein>
    <submittedName>
        <fullName evidence="3">Amidohydrolase family protein</fullName>
    </submittedName>
</protein>
<dbReference type="RefSeq" id="WP_211868526.1">
    <property type="nucleotide sequence ID" value="NZ_JAAEDI010000010.1"/>
</dbReference>
<dbReference type="PANTHER" id="PTHR43794:SF5">
    <property type="entry name" value="CHLOROHYDROLASE FAMILY PROTEIN"/>
    <property type="match status" value="1"/>
</dbReference>
<evidence type="ECO:0000256" key="1">
    <source>
        <dbReference type="ARBA" id="ARBA00006745"/>
    </source>
</evidence>
<keyword evidence="4" id="KW-1185">Reference proteome</keyword>
<feature type="domain" description="Amidohydrolase-related" evidence="2">
    <location>
        <begin position="67"/>
        <end position="446"/>
    </location>
</feature>
<dbReference type="InterPro" id="IPR032466">
    <property type="entry name" value="Metal_Hydrolase"/>
</dbReference>
<proteinExistence type="inferred from homology"/>
<name>A0ABS5EGC1_9PROT</name>
<dbReference type="SUPFAM" id="SSF51338">
    <property type="entry name" value="Composite domain of metallo-dependent hydrolases"/>
    <property type="match status" value="2"/>
</dbReference>
<reference evidence="4" key="1">
    <citation type="journal article" date="2021" name="Syst. Appl. Microbiol.">
        <title>Roseomonas hellenica sp. nov., isolated from roots of wild-growing Alkanna tinctoria.</title>
        <authorList>
            <person name="Rat A."/>
            <person name="Naranjo H.D."/>
            <person name="Lebbe L."/>
            <person name="Cnockaert M."/>
            <person name="Krigas N."/>
            <person name="Grigoriadou K."/>
            <person name="Maloupa E."/>
            <person name="Willems A."/>
        </authorList>
    </citation>
    <scope>NUCLEOTIDE SEQUENCE [LARGE SCALE GENOMIC DNA]</scope>
    <source>
        <strain evidence="4">LMG 31159</strain>
    </source>
</reference>
<dbReference type="InterPro" id="IPR050287">
    <property type="entry name" value="MTA/SAH_deaminase"/>
</dbReference>
<comment type="caution">
    <text evidence="3">The sequence shown here is derived from an EMBL/GenBank/DDBJ whole genome shotgun (WGS) entry which is preliminary data.</text>
</comment>
<dbReference type="EMBL" id="JAAEDI010000010">
    <property type="protein sequence ID" value="MBR0650076.1"/>
    <property type="molecule type" value="Genomic_DNA"/>
</dbReference>
<dbReference type="Gene3D" id="3.20.20.140">
    <property type="entry name" value="Metal-dependent hydrolases"/>
    <property type="match status" value="1"/>
</dbReference>
<evidence type="ECO:0000313" key="4">
    <source>
        <dbReference type="Proteomes" id="UP000698752"/>
    </source>
</evidence>
<dbReference type="InterPro" id="IPR006680">
    <property type="entry name" value="Amidohydro-rel"/>
</dbReference>
<organism evidence="3 4">
    <name type="scientific">Neoroseomonas terrae</name>
    <dbReference type="NCBI Taxonomy" id="424799"/>
    <lineage>
        <taxon>Bacteria</taxon>
        <taxon>Pseudomonadati</taxon>
        <taxon>Pseudomonadota</taxon>
        <taxon>Alphaproteobacteria</taxon>
        <taxon>Acetobacterales</taxon>
        <taxon>Acetobacteraceae</taxon>
        <taxon>Neoroseomonas</taxon>
    </lineage>
</organism>
<dbReference type="Proteomes" id="UP000698752">
    <property type="component" value="Unassembled WGS sequence"/>
</dbReference>
<accession>A0ABS5EGC1</accession>
<dbReference type="InterPro" id="IPR011059">
    <property type="entry name" value="Metal-dep_hydrolase_composite"/>
</dbReference>
<comment type="similarity">
    <text evidence="1">Belongs to the metallo-dependent hydrolases superfamily. ATZ/TRZ family.</text>
</comment>
<dbReference type="Gene3D" id="2.30.40.10">
    <property type="entry name" value="Urease, subunit C, domain 1"/>
    <property type="match status" value="1"/>
</dbReference>
<gene>
    <name evidence="3" type="ORF">GXW78_10415</name>
</gene>
<dbReference type="PANTHER" id="PTHR43794">
    <property type="entry name" value="AMINOHYDROLASE SSNA-RELATED"/>
    <property type="match status" value="1"/>
</dbReference>
<evidence type="ECO:0000313" key="3">
    <source>
        <dbReference type="EMBL" id="MBR0650076.1"/>
    </source>
</evidence>
<evidence type="ECO:0000259" key="2">
    <source>
        <dbReference type="Pfam" id="PF01979"/>
    </source>
</evidence>